<keyword evidence="5" id="KW-0687">Ribonucleoprotein</keyword>
<dbReference type="Pfam" id="PF10501">
    <property type="entry name" value="Ribosomal_L50"/>
    <property type="match status" value="1"/>
</dbReference>
<dbReference type="GO" id="GO:0005762">
    <property type="term" value="C:mitochondrial large ribosomal subunit"/>
    <property type="evidence" value="ECO:0007669"/>
    <property type="project" value="TreeGrafter"/>
</dbReference>
<accession>A0A0N5CAX6</accession>
<reference evidence="9" key="1">
    <citation type="submission" date="2017-02" db="UniProtKB">
        <authorList>
            <consortium name="WormBaseParasite"/>
        </authorList>
    </citation>
    <scope>IDENTIFICATION</scope>
</reference>
<organism evidence="8 9">
    <name type="scientific">Strongyloides papillosus</name>
    <name type="common">Intestinal threadworm</name>
    <dbReference type="NCBI Taxonomy" id="174720"/>
    <lineage>
        <taxon>Eukaryota</taxon>
        <taxon>Metazoa</taxon>
        <taxon>Ecdysozoa</taxon>
        <taxon>Nematoda</taxon>
        <taxon>Chromadorea</taxon>
        <taxon>Rhabditida</taxon>
        <taxon>Tylenchina</taxon>
        <taxon>Panagrolaimomorpha</taxon>
        <taxon>Strongyloidoidea</taxon>
        <taxon>Strongyloididae</taxon>
        <taxon>Strongyloides</taxon>
    </lineage>
</organism>
<sequence>MIAGRCLSQTSKRIAATRNISFFKSKNKTVEEKGTVGLTKDEKERFKLRYTDIISKLVNPNQQVVVDDVDDEQPHLDSIRARGILPYKNSYNPPSNLKDVITNAVSSVLSTEESDFNEIDLSNNLKDKASLLIKLGNELSHHIPNSKLHEIKTVADVYNFYSEPVCNVTEYVEMARDPTIPENVAIKEEAVRFHPEDVESYHGGVTAFPGSGGEVYGLRNKRIHREFNPRKEWYDYEDKHFDYTKIDANKPWDPRIAEKMDKYVSRKYQIKNN</sequence>
<dbReference type="InterPro" id="IPR018305">
    <property type="entry name" value="Ribosomal_m50"/>
</dbReference>
<comment type="similarity">
    <text evidence="2">Belongs to the mitochondrion-specific ribosomal protein mL50 family.</text>
</comment>
<keyword evidence="3" id="KW-0689">Ribosomal protein</keyword>
<protein>
    <recommendedName>
        <fullName evidence="6">Large ribosomal subunit protein mL50</fullName>
    </recommendedName>
    <alternativeName>
        <fullName evidence="7">39S ribosomal protein L50, mitochondrial</fullName>
    </alternativeName>
</protein>
<evidence type="ECO:0000256" key="5">
    <source>
        <dbReference type="ARBA" id="ARBA00023274"/>
    </source>
</evidence>
<dbReference type="STRING" id="174720.A0A0N5CAX6"/>
<dbReference type="Proteomes" id="UP000046392">
    <property type="component" value="Unplaced"/>
</dbReference>
<keyword evidence="8" id="KW-1185">Reference proteome</keyword>
<evidence type="ECO:0000313" key="9">
    <source>
        <dbReference type="WBParaSite" id="SPAL_0001504200.1"/>
    </source>
</evidence>
<dbReference type="PANTHER" id="PTHR31542:SF1">
    <property type="entry name" value="LARGE RIBOSOMAL SUBUNIT PROTEIN ML50"/>
    <property type="match status" value="1"/>
</dbReference>
<evidence type="ECO:0000256" key="3">
    <source>
        <dbReference type="ARBA" id="ARBA00022980"/>
    </source>
</evidence>
<name>A0A0N5CAX6_STREA</name>
<dbReference type="WBParaSite" id="SPAL_0001504200.1">
    <property type="protein sequence ID" value="SPAL_0001504200.1"/>
    <property type="gene ID" value="SPAL_0001504200"/>
</dbReference>
<evidence type="ECO:0000313" key="8">
    <source>
        <dbReference type="Proteomes" id="UP000046392"/>
    </source>
</evidence>
<dbReference type="PANTHER" id="PTHR31542">
    <property type="entry name" value="39A RIBOSOMAL PROTEIN L50, MITOCHONDRIAL"/>
    <property type="match status" value="1"/>
</dbReference>
<evidence type="ECO:0000256" key="2">
    <source>
        <dbReference type="ARBA" id="ARBA00008860"/>
    </source>
</evidence>
<evidence type="ECO:0000256" key="1">
    <source>
        <dbReference type="ARBA" id="ARBA00004173"/>
    </source>
</evidence>
<dbReference type="AlphaFoldDB" id="A0A0N5CAX6"/>
<keyword evidence="4" id="KW-0496">Mitochondrion</keyword>
<evidence type="ECO:0000256" key="6">
    <source>
        <dbReference type="ARBA" id="ARBA00035183"/>
    </source>
</evidence>
<proteinExistence type="inferred from homology"/>
<evidence type="ECO:0000256" key="4">
    <source>
        <dbReference type="ARBA" id="ARBA00023128"/>
    </source>
</evidence>
<comment type="subcellular location">
    <subcellularLocation>
        <location evidence="1">Mitochondrion</location>
    </subcellularLocation>
</comment>
<evidence type="ECO:0000256" key="7">
    <source>
        <dbReference type="ARBA" id="ARBA00035398"/>
    </source>
</evidence>